<dbReference type="Proteomes" id="UP000006038">
    <property type="component" value="Chromosome 5"/>
</dbReference>
<organism evidence="2">
    <name type="scientific">Oryza brachyantha</name>
    <name type="common">malo sina</name>
    <dbReference type="NCBI Taxonomy" id="4533"/>
    <lineage>
        <taxon>Eukaryota</taxon>
        <taxon>Viridiplantae</taxon>
        <taxon>Streptophyta</taxon>
        <taxon>Embryophyta</taxon>
        <taxon>Tracheophyta</taxon>
        <taxon>Spermatophyta</taxon>
        <taxon>Magnoliopsida</taxon>
        <taxon>Liliopsida</taxon>
        <taxon>Poales</taxon>
        <taxon>Poaceae</taxon>
        <taxon>BOP clade</taxon>
        <taxon>Oryzoideae</taxon>
        <taxon>Oryzeae</taxon>
        <taxon>Oryzinae</taxon>
        <taxon>Oryza</taxon>
    </lineage>
</organism>
<keyword evidence="3" id="KW-1185">Reference proteome</keyword>
<proteinExistence type="predicted"/>
<feature type="compositionally biased region" description="Low complexity" evidence="1">
    <location>
        <begin position="38"/>
        <end position="47"/>
    </location>
</feature>
<reference evidence="2" key="2">
    <citation type="submission" date="2013-04" db="UniProtKB">
        <authorList>
            <consortium name="EnsemblPlants"/>
        </authorList>
    </citation>
    <scope>IDENTIFICATION</scope>
</reference>
<feature type="compositionally biased region" description="Gly residues" evidence="1">
    <location>
        <begin position="22"/>
        <end position="32"/>
    </location>
</feature>
<feature type="compositionally biased region" description="Gly residues" evidence="1">
    <location>
        <begin position="1"/>
        <end position="10"/>
    </location>
</feature>
<feature type="compositionally biased region" description="Basic and acidic residues" evidence="1">
    <location>
        <begin position="63"/>
        <end position="79"/>
    </location>
</feature>
<accession>J3M345</accession>
<dbReference type="EnsemblPlants" id="OB05G10190.1">
    <property type="protein sequence ID" value="OB05G10190.1"/>
    <property type="gene ID" value="OB05G10190"/>
</dbReference>
<dbReference type="HOGENOM" id="CLU_1356522_0_0_1"/>
<name>J3M345_ORYBR</name>
<feature type="region of interest" description="Disordered" evidence="1">
    <location>
        <begin position="147"/>
        <end position="172"/>
    </location>
</feature>
<evidence type="ECO:0000313" key="3">
    <source>
        <dbReference type="Proteomes" id="UP000006038"/>
    </source>
</evidence>
<sequence length="202" mass="19926">MDPSSGGGPNSSGEASRKQGIPGRGGSPGSGGNRSWLRQTQRRAMATRARRGEAEWRWQQAREGARREGATAREGRSGTDGDGAFGKLHAEGAAEVFADSLEHVVPLVIVGVGVGGRGSTEKLLAAACLVLVGEGVVALDGADGGDELAGTPGGEGSRGRGRGVGGAVGAGGASEEVDLGRGGGVAEHADAIAVAGEVRHGG</sequence>
<protein>
    <submittedName>
        <fullName evidence="2">Uncharacterized protein</fullName>
    </submittedName>
</protein>
<dbReference type="AlphaFoldDB" id="J3M345"/>
<dbReference type="Gramene" id="OB05G10190.1">
    <property type="protein sequence ID" value="OB05G10190.1"/>
    <property type="gene ID" value="OB05G10190"/>
</dbReference>
<feature type="region of interest" description="Disordered" evidence="1">
    <location>
        <begin position="1"/>
        <end position="82"/>
    </location>
</feature>
<reference evidence="2" key="1">
    <citation type="journal article" date="2013" name="Nat. Commun.">
        <title>Whole-genome sequencing of Oryza brachyantha reveals mechanisms underlying Oryza genome evolution.</title>
        <authorList>
            <person name="Chen J."/>
            <person name="Huang Q."/>
            <person name="Gao D."/>
            <person name="Wang J."/>
            <person name="Lang Y."/>
            <person name="Liu T."/>
            <person name="Li B."/>
            <person name="Bai Z."/>
            <person name="Luis Goicoechea J."/>
            <person name="Liang C."/>
            <person name="Chen C."/>
            <person name="Zhang W."/>
            <person name="Sun S."/>
            <person name="Liao Y."/>
            <person name="Zhang X."/>
            <person name="Yang L."/>
            <person name="Song C."/>
            <person name="Wang M."/>
            <person name="Shi J."/>
            <person name="Liu G."/>
            <person name="Liu J."/>
            <person name="Zhou H."/>
            <person name="Zhou W."/>
            <person name="Yu Q."/>
            <person name="An N."/>
            <person name="Chen Y."/>
            <person name="Cai Q."/>
            <person name="Wang B."/>
            <person name="Liu B."/>
            <person name="Min J."/>
            <person name="Huang Y."/>
            <person name="Wu H."/>
            <person name="Li Z."/>
            <person name="Zhang Y."/>
            <person name="Yin Y."/>
            <person name="Song W."/>
            <person name="Jiang J."/>
            <person name="Jackson S.A."/>
            <person name="Wing R.A."/>
            <person name="Wang J."/>
            <person name="Chen M."/>
        </authorList>
    </citation>
    <scope>NUCLEOTIDE SEQUENCE [LARGE SCALE GENOMIC DNA]</scope>
    <source>
        <strain evidence="2">cv. IRGC 101232</strain>
    </source>
</reference>
<feature type="compositionally biased region" description="Gly residues" evidence="1">
    <location>
        <begin position="151"/>
        <end position="172"/>
    </location>
</feature>
<evidence type="ECO:0000313" key="2">
    <source>
        <dbReference type="EnsemblPlants" id="OB05G10190.1"/>
    </source>
</evidence>
<evidence type="ECO:0000256" key="1">
    <source>
        <dbReference type="SAM" id="MobiDB-lite"/>
    </source>
</evidence>